<feature type="compositionally biased region" description="Basic and acidic residues" evidence="1">
    <location>
        <begin position="98"/>
        <end position="108"/>
    </location>
</feature>
<feature type="compositionally biased region" description="Low complexity" evidence="1">
    <location>
        <begin position="579"/>
        <end position="593"/>
    </location>
</feature>
<feature type="compositionally biased region" description="Low complexity" evidence="1">
    <location>
        <begin position="734"/>
        <end position="748"/>
    </location>
</feature>
<dbReference type="GO" id="GO:0035861">
    <property type="term" value="C:site of double-strand break"/>
    <property type="evidence" value="ECO:0007669"/>
    <property type="project" value="TreeGrafter"/>
</dbReference>
<feature type="region of interest" description="Disordered" evidence="1">
    <location>
        <begin position="791"/>
        <end position="838"/>
    </location>
</feature>
<organism evidence="3 4">
    <name type="scientific">Fusarium solani</name>
    <name type="common">Filamentous fungus</name>
    <dbReference type="NCBI Taxonomy" id="169388"/>
    <lineage>
        <taxon>Eukaryota</taxon>
        <taxon>Fungi</taxon>
        <taxon>Dikarya</taxon>
        <taxon>Ascomycota</taxon>
        <taxon>Pezizomycotina</taxon>
        <taxon>Sordariomycetes</taxon>
        <taxon>Hypocreomycetidae</taxon>
        <taxon>Hypocreales</taxon>
        <taxon>Nectriaceae</taxon>
        <taxon>Fusarium</taxon>
        <taxon>Fusarium solani species complex</taxon>
    </lineage>
</organism>
<feature type="compositionally biased region" description="Polar residues" evidence="1">
    <location>
        <begin position="209"/>
        <end position="225"/>
    </location>
</feature>
<feature type="compositionally biased region" description="Basic and acidic residues" evidence="1">
    <location>
        <begin position="459"/>
        <end position="473"/>
    </location>
</feature>
<feature type="compositionally biased region" description="Polar residues" evidence="1">
    <location>
        <begin position="1007"/>
        <end position="1017"/>
    </location>
</feature>
<dbReference type="GO" id="GO:0005634">
    <property type="term" value="C:nucleus"/>
    <property type="evidence" value="ECO:0007669"/>
    <property type="project" value="TreeGrafter"/>
</dbReference>
<feature type="region of interest" description="Disordered" evidence="1">
    <location>
        <begin position="98"/>
        <end position="145"/>
    </location>
</feature>
<feature type="compositionally biased region" description="Polar residues" evidence="1">
    <location>
        <begin position="112"/>
        <end position="134"/>
    </location>
</feature>
<dbReference type="OrthoDB" id="6513042at2759"/>
<feature type="compositionally biased region" description="Low complexity" evidence="1">
    <location>
        <begin position="604"/>
        <end position="614"/>
    </location>
</feature>
<feature type="compositionally biased region" description="Basic and acidic residues" evidence="1">
    <location>
        <begin position="180"/>
        <end position="194"/>
    </location>
</feature>
<name>A0A9P9L0Q8_FUSSL</name>
<dbReference type="Proteomes" id="UP000736672">
    <property type="component" value="Unassembled WGS sequence"/>
</dbReference>
<dbReference type="PANTHER" id="PTHR28535:SF1">
    <property type="entry name" value="PROTEIN ZGRF1"/>
    <property type="match status" value="1"/>
</dbReference>
<feature type="compositionally biased region" description="Basic and acidic residues" evidence="1">
    <location>
        <begin position="992"/>
        <end position="1001"/>
    </location>
</feature>
<feature type="region of interest" description="Disordered" evidence="1">
    <location>
        <begin position="167"/>
        <end position="758"/>
    </location>
</feature>
<proteinExistence type="predicted"/>
<dbReference type="Pfam" id="PF10382">
    <property type="entry name" value="ZGRF1-like_N"/>
    <property type="match status" value="1"/>
</dbReference>
<feature type="domain" description="5'-3' DNA helicase ZGRF1-like N-terminal" evidence="2">
    <location>
        <begin position="12"/>
        <end position="93"/>
    </location>
</feature>
<feature type="compositionally biased region" description="Basic and acidic residues" evidence="1">
    <location>
        <begin position="796"/>
        <end position="805"/>
    </location>
</feature>
<feature type="compositionally biased region" description="Basic residues" evidence="1">
    <location>
        <begin position="661"/>
        <end position="673"/>
    </location>
</feature>
<dbReference type="EMBL" id="JAGTJS010000004">
    <property type="protein sequence ID" value="KAH7271916.1"/>
    <property type="molecule type" value="Genomic_DNA"/>
</dbReference>
<feature type="compositionally biased region" description="Basic and acidic residues" evidence="1">
    <location>
        <begin position="377"/>
        <end position="387"/>
    </location>
</feature>
<evidence type="ECO:0000256" key="1">
    <source>
        <dbReference type="SAM" id="MobiDB-lite"/>
    </source>
</evidence>
<sequence>MTSNSVPTSALVVDFICLFTHDLKRKQKRWQDGVLKYHTFNKRIMVYDDRGHFIGDAHWQEGGDLDEGDEFELDRGAAIVQVSDRTGQREQDLTELLDKRAKDVERRRANAGTRTPGSTAASTRTPRNDQSSHFQLRHRPLTDLVGGASRIGRAVISPHSPYEARKMAISPGQQQDSPSEDARPSKRRRREESPPNKLGHARSLFGATLTLTPYTSSAPSVQSQALRERTNEASKTAQITARSRPSGTVDRDRRSSKSPPPPDNLAKADANPAPRQIAPRRTLPQRASLRELLAGNEQNFNHDRPRQKEASHQRHKGPAQASRSRPLPPKDVVTSVPAPAPAQPKNRESQAVEPPANERNRKKRSRQPSGSPSSPPKDVRALERAEDSVEPVTAQDEAFESWLQQSEGNSSRRDVLAQPSRSPSPPRDSETDAVFSAQNRTHGDDGSEQGPLPNMAPTRAERITSKPSTKESTNKASGVRGTKRALSAETAAAPRNHADDLPGPAKEPRTELRIRSRQRRGLLMVSEKKDRDRVARTRMRPAAETTIEAQRRSPIEPPSASVNEEPSVAHSRVMHHNLSGDAGSRRSSMSSDISHADTPDPDDSSNSNNHPVVVAPSPEEESRMLDEDADADGDADADEAAHNSDAASVNSPEDDLSPPPMRRRTNPTRRSRPKPAQPVSSDGEEAITVDTPSSPHDGMADGDPDPKPDPKPKSGPRITKMARKSVRSKEIIGFTLPTDDFPPTVFTTMSNGPFGQTEAEKTEQTGDAQVTQLHMNGAQDLTPQSTTVKSVAQSEVQRRVSDKSQGKQPPRLINPATRGKKAARKEDAAGLPPQPMVRLDPAVPTRIITAAQAPATKRMPSGSHAAQPALPGFSRANGDVCPIENYEFSRSLSTAANLFALQVMAGNGPRTFNPILLLFQQLTWHFDSPHETSNLIRIPYHQPMRGYSRIQHISGNSRRPNSTKPYRTEELQSLYDRWRELEDWQKPVQHPPGDDIKDHLQPEGPSPGNSDRSSVSGHSGPEDSDHGKKPRRRGPLSKTKREKTAFMRRLGACPPCRSRKVACKHWDLRDFEASYRQSKRGYYSTMLGEIHQDCFGEMGDLARSTDLLGLTNSDTLDPPDSLVDLRLAGSLPPVSTDTPLGPTLVPLTLDNSTLDAEPIGKPQLMRSFSIVAIGRDLACTPTKTTTWQCLFWNDQHAGAMPVMAKPCTHKFTTPTELMDHFFKIHHPVELYDPPIWFRCRQCDQWNDKQQYCCRCGNVEIEKQEQWIYGYGVCASPSQSPRSKPV</sequence>
<comment type="caution">
    <text evidence="3">The sequence shown here is derived from an EMBL/GenBank/DDBJ whole genome shotgun (WGS) entry which is preliminary data.</text>
</comment>
<evidence type="ECO:0000313" key="3">
    <source>
        <dbReference type="EMBL" id="KAH7271916.1"/>
    </source>
</evidence>
<reference evidence="3" key="1">
    <citation type="journal article" date="2021" name="Nat. Commun.">
        <title>Genetic determinants of endophytism in the Arabidopsis root mycobiome.</title>
        <authorList>
            <person name="Mesny F."/>
            <person name="Miyauchi S."/>
            <person name="Thiergart T."/>
            <person name="Pickel B."/>
            <person name="Atanasova L."/>
            <person name="Karlsson M."/>
            <person name="Huettel B."/>
            <person name="Barry K.W."/>
            <person name="Haridas S."/>
            <person name="Chen C."/>
            <person name="Bauer D."/>
            <person name="Andreopoulos W."/>
            <person name="Pangilinan J."/>
            <person name="LaButti K."/>
            <person name="Riley R."/>
            <person name="Lipzen A."/>
            <person name="Clum A."/>
            <person name="Drula E."/>
            <person name="Henrissat B."/>
            <person name="Kohler A."/>
            <person name="Grigoriev I.V."/>
            <person name="Martin F.M."/>
            <person name="Hacquard S."/>
        </authorList>
    </citation>
    <scope>NUCLEOTIDE SEQUENCE</scope>
    <source>
        <strain evidence="3">FSSC 5 MPI-SDFR-AT-0091</strain>
    </source>
</reference>
<accession>A0A9P9L0Q8</accession>
<feature type="compositionally biased region" description="Basic and acidic residues" evidence="1">
    <location>
        <begin position="496"/>
        <end position="514"/>
    </location>
</feature>
<feature type="compositionally biased region" description="Basic and acidic residues" evidence="1">
    <location>
        <begin position="526"/>
        <end position="535"/>
    </location>
</feature>
<feature type="compositionally biased region" description="Basic and acidic residues" evidence="1">
    <location>
        <begin position="300"/>
        <end position="312"/>
    </location>
</feature>
<feature type="region of interest" description="Disordered" evidence="1">
    <location>
        <begin position="986"/>
        <end position="1043"/>
    </location>
</feature>
<dbReference type="InterPro" id="IPR052800">
    <property type="entry name" value="DNA_Repair_Helicase_ZGRF1"/>
</dbReference>
<protein>
    <recommendedName>
        <fullName evidence="2">5'-3' DNA helicase ZGRF1-like N-terminal domain-containing protein</fullName>
    </recommendedName>
</protein>
<evidence type="ECO:0000259" key="2">
    <source>
        <dbReference type="Pfam" id="PF10382"/>
    </source>
</evidence>
<keyword evidence="4" id="KW-1185">Reference proteome</keyword>
<dbReference type="GO" id="GO:0006302">
    <property type="term" value="P:double-strand break repair"/>
    <property type="evidence" value="ECO:0007669"/>
    <property type="project" value="TreeGrafter"/>
</dbReference>
<feature type="compositionally biased region" description="Polar residues" evidence="1">
    <location>
        <begin position="233"/>
        <end position="246"/>
    </location>
</feature>
<dbReference type="InterPro" id="IPR018838">
    <property type="entry name" value="ZGRF1-like_N"/>
</dbReference>
<gene>
    <name evidence="3" type="ORF">B0J15DRAFT_509861</name>
</gene>
<dbReference type="PANTHER" id="PTHR28535">
    <property type="entry name" value="ZINC FINGER GRF-TYPE CONTAINING 1"/>
    <property type="match status" value="1"/>
</dbReference>
<evidence type="ECO:0000313" key="4">
    <source>
        <dbReference type="Proteomes" id="UP000736672"/>
    </source>
</evidence>
<feature type="compositionally biased region" description="Acidic residues" evidence="1">
    <location>
        <begin position="627"/>
        <end position="638"/>
    </location>
</feature>
<feature type="compositionally biased region" description="Basic residues" evidence="1">
    <location>
        <begin position="1028"/>
        <end position="1041"/>
    </location>
</feature>